<dbReference type="PANTHER" id="PTHR13109:SF7">
    <property type="entry name" value="NEUROCHONDRIN"/>
    <property type="match status" value="1"/>
</dbReference>
<dbReference type="SUPFAM" id="SSF48371">
    <property type="entry name" value="ARM repeat"/>
    <property type="match status" value="1"/>
</dbReference>
<feature type="compositionally biased region" description="Basic and acidic residues" evidence="2">
    <location>
        <begin position="23"/>
        <end position="33"/>
    </location>
</feature>
<feature type="region of interest" description="Disordered" evidence="2">
    <location>
        <begin position="60"/>
        <end position="84"/>
    </location>
</feature>
<reference evidence="4 5" key="1">
    <citation type="submission" date="2025-04" db="UniProtKB">
        <authorList>
            <consortium name="RefSeq"/>
        </authorList>
    </citation>
    <scope>IDENTIFICATION</scope>
    <source>
        <tissue evidence="4 5">Whole organism</tissue>
    </source>
</reference>
<dbReference type="RefSeq" id="XP_018012861.2">
    <property type="nucleotide sequence ID" value="XM_018157372.2"/>
</dbReference>
<name>A0A8B7NHK9_HYAAZ</name>
<feature type="compositionally biased region" description="Polar residues" evidence="2">
    <location>
        <begin position="8"/>
        <end position="21"/>
    </location>
</feature>
<dbReference type="OrthoDB" id="1694274at2759"/>
<dbReference type="RefSeq" id="XP_047737010.1">
    <property type="nucleotide sequence ID" value="XM_047881054.1"/>
</dbReference>
<dbReference type="InterPro" id="IPR016024">
    <property type="entry name" value="ARM-type_fold"/>
</dbReference>
<dbReference type="AlphaFoldDB" id="A0A8B7NHK9"/>
<evidence type="ECO:0000313" key="5">
    <source>
        <dbReference type="RefSeq" id="XP_047737010.1"/>
    </source>
</evidence>
<dbReference type="Proteomes" id="UP000694843">
    <property type="component" value="Unplaced"/>
</dbReference>
<dbReference type="GO" id="GO:0031175">
    <property type="term" value="P:neuron projection development"/>
    <property type="evidence" value="ECO:0007669"/>
    <property type="project" value="TreeGrafter"/>
</dbReference>
<proteinExistence type="inferred from homology"/>
<dbReference type="InterPro" id="IPR008709">
    <property type="entry name" value="Neurochondrin"/>
</dbReference>
<dbReference type="InterPro" id="IPR011989">
    <property type="entry name" value="ARM-like"/>
</dbReference>
<dbReference type="Gene3D" id="1.25.10.10">
    <property type="entry name" value="Leucine-rich Repeat Variant"/>
    <property type="match status" value="1"/>
</dbReference>
<dbReference type="CTD" id="40796"/>
<dbReference type="OMA" id="IVHYKKP"/>
<organism evidence="3 4">
    <name type="scientific">Hyalella azteca</name>
    <name type="common">Amphipod</name>
    <dbReference type="NCBI Taxonomy" id="294128"/>
    <lineage>
        <taxon>Eukaryota</taxon>
        <taxon>Metazoa</taxon>
        <taxon>Ecdysozoa</taxon>
        <taxon>Arthropoda</taxon>
        <taxon>Crustacea</taxon>
        <taxon>Multicrustacea</taxon>
        <taxon>Malacostraca</taxon>
        <taxon>Eumalacostraca</taxon>
        <taxon>Peracarida</taxon>
        <taxon>Amphipoda</taxon>
        <taxon>Senticaudata</taxon>
        <taxon>Talitrida</taxon>
        <taxon>Talitroidea</taxon>
        <taxon>Hyalellidae</taxon>
        <taxon>Hyalella</taxon>
    </lineage>
</organism>
<feature type="compositionally biased region" description="Polar residues" evidence="2">
    <location>
        <begin position="60"/>
        <end position="74"/>
    </location>
</feature>
<dbReference type="Pfam" id="PF05536">
    <property type="entry name" value="Neurochondrin"/>
    <property type="match status" value="1"/>
</dbReference>
<evidence type="ECO:0000256" key="2">
    <source>
        <dbReference type="SAM" id="MobiDB-lite"/>
    </source>
</evidence>
<evidence type="ECO:0000313" key="4">
    <source>
        <dbReference type="RefSeq" id="XP_018012861.2"/>
    </source>
</evidence>
<comment type="similarity">
    <text evidence="1">Belongs to the neurochondrin family.</text>
</comment>
<evidence type="ECO:0000313" key="3">
    <source>
        <dbReference type="Proteomes" id="UP000694843"/>
    </source>
</evidence>
<dbReference type="GeneID" id="108669930"/>
<protein>
    <submittedName>
        <fullName evidence="4 5">Neurochondrin homolog isoform X1</fullName>
    </submittedName>
</protein>
<keyword evidence="3" id="KW-1185">Reference proteome</keyword>
<gene>
    <name evidence="4 5" type="primary">LOC108669930</name>
</gene>
<accession>A0A8B7NHK9</accession>
<dbReference type="GO" id="GO:0030425">
    <property type="term" value="C:dendrite"/>
    <property type="evidence" value="ECO:0007669"/>
    <property type="project" value="TreeGrafter"/>
</dbReference>
<dbReference type="GO" id="GO:0048168">
    <property type="term" value="P:regulation of neuronal synaptic plasticity"/>
    <property type="evidence" value="ECO:0007669"/>
    <property type="project" value="TreeGrafter"/>
</dbReference>
<feature type="region of interest" description="Disordered" evidence="2">
    <location>
        <begin position="1"/>
        <end position="40"/>
    </location>
</feature>
<sequence>MDSEDHSISNSGGNVKNSQFNAEVEHSSEKQKSETGSVVDSTKILHDSVMDIADEFNSCEVSSKASTGNSSTENPEQDSMPKVSKAVRQCIHALQEAPDTTHKFAALMMVTKLIRAEVLDDRIKLKLFDAIGTEFLTNLIRENIGPDGHPDPIFKSIALSILSFFVTTGHRKSFFVSLIPDLLDIISESELHADDLSLIQDAFKCIDGIVAHKSGRKAFISHDGLDSLIDVYRLENFCQGHAMRTLMLIMAEEGTNTWLQHHASFTKIMTHVAHEFAMNNCERKFELCSLLVELLHSMNDTHEEDSGYEWQKQVHQGLCDIILSKLGKEQRFQGLHLAAAALDELGPTWVISGGEKGQHLMLVMVHLACVEVRMSLEDESFEKTVAFAPQTTSCYLILENAIKFLVNGAMELEGKQKQQLYAALKGAFNAVLSFLKSVTEEKVHTSSASTQMFISATIRVLGAWLAEETTANKSEVYEILPLVISLSKYNFYFNKEAGNNVRRKTKSSERDEVADLPDLLRFLLPGLCHLTAEDEPRSILLNFGIEKLLLDYLTFHYETIRPLLKSAKKESISSSATDKSVICDTVITLCSIFMNIVVTCPREVQSNDLYFKLLKIIFSISNEIPLERGFLRFCGNVCVLGLMILRHHYAHVRSANFAIYKFIQNTVRFLWDAHNIEESLDYATLVVSQKYRMLWDELMELWHLGMHNLMMLLAPIPWLCDFLLECDWPQTIIQTLAQVRIEGVDPGFKTVIEDMLCMMVRSSEPAKRTLKQVDAVRVAKSHAMENLAVLLQT</sequence>
<dbReference type="PANTHER" id="PTHR13109">
    <property type="entry name" value="NEUROCHONDRIN"/>
    <property type="match status" value="1"/>
</dbReference>
<evidence type="ECO:0000256" key="1">
    <source>
        <dbReference type="ARBA" id="ARBA00006927"/>
    </source>
</evidence>